<evidence type="ECO:0000259" key="1">
    <source>
        <dbReference type="PROSITE" id="PS51664"/>
    </source>
</evidence>
<dbReference type="GO" id="GO:0016740">
    <property type="term" value="F:transferase activity"/>
    <property type="evidence" value="ECO:0007669"/>
    <property type="project" value="UniProtKB-KW"/>
</dbReference>
<protein>
    <submittedName>
        <fullName evidence="2">Ribosomal protein S12 methylthiotransferase accessory factor</fullName>
    </submittedName>
</protein>
<feature type="domain" description="YcaO" evidence="1">
    <location>
        <begin position="59"/>
        <end position="438"/>
    </location>
</feature>
<sequence>MPAPNPDLPTSPEAEAYARTLRRSGELVELDLTSLDRLGVPVTSCSVLSEGRVVAHGNGYGRTPSAARRGGLGELAEGVLGALGVEQLRPRARTGSYAELVGAEGAERVADPRTLCLPAGSPWTPEMPLTWLPLRRVRTGEEVLVPVELVASEPGELPPGTTPLLTPVTNGLGAGLDGTRPLAHGLLEILQRHTNGLRFRALDARSPEIAKDSLPASVAALVAELEATGLELVLKHAGTELGVCSTYVMGVDPDPGAAIQVTACGEAADPSAEASLTKAVLEYANSRARKTFMFGPAGRARPLGPAAYWAAVGAAAGGGEARATAAMTAWRDLGVDALRTLTAPDRSRTVRYDDVVTGAPPVTGPEEQLAHLLDQLADHDVLASTVTVDDVCVAKVLVPGLEVETLSYGRVGEVNACRLLEADLDLVRRQDGPSASHPDRVLLTPAAEERLGGPVWYSYAAADRVVGPLYPLYREPARHSVTLPLG</sequence>
<accession>A0A1H1UKN4</accession>
<dbReference type="STRING" id="546871.SAMN04488543_2279"/>
<evidence type="ECO:0000313" key="3">
    <source>
        <dbReference type="Proteomes" id="UP000199092"/>
    </source>
</evidence>
<dbReference type="EMBL" id="LT629749">
    <property type="protein sequence ID" value="SDS73114.1"/>
    <property type="molecule type" value="Genomic_DNA"/>
</dbReference>
<dbReference type="PANTHER" id="PTHR37809:SF1">
    <property type="entry name" value="RIBOSOMAL PROTEIN S12 METHYLTHIOTRANSFERASE ACCESSORY FACTOR YCAO"/>
    <property type="match status" value="1"/>
</dbReference>
<reference evidence="2 3" key="1">
    <citation type="submission" date="2016-10" db="EMBL/GenBank/DDBJ databases">
        <authorList>
            <person name="de Groot N.N."/>
        </authorList>
    </citation>
    <scope>NUCLEOTIDE SEQUENCE [LARGE SCALE GENOMIC DNA]</scope>
    <source>
        <strain evidence="2 3">DSM 21741</strain>
    </source>
</reference>
<dbReference type="RefSeq" id="WP_091413002.1">
    <property type="nucleotide sequence ID" value="NZ_LT629749.1"/>
</dbReference>
<keyword evidence="2" id="KW-0808">Transferase</keyword>
<dbReference type="AlphaFoldDB" id="A0A1H1UKN4"/>
<name>A0A1H1UKN4_9ACTN</name>
<dbReference type="OrthoDB" id="2379922at2"/>
<proteinExistence type="predicted"/>
<evidence type="ECO:0000313" key="2">
    <source>
        <dbReference type="EMBL" id="SDS73114.1"/>
    </source>
</evidence>
<dbReference type="Gene3D" id="3.30.1330.230">
    <property type="match status" value="1"/>
</dbReference>
<keyword evidence="2" id="KW-0689">Ribosomal protein</keyword>
<dbReference type="Pfam" id="PF02624">
    <property type="entry name" value="YcaO"/>
    <property type="match status" value="1"/>
</dbReference>
<organism evidence="2 3">
    <name type="scientific">Friedmanniella luteola</name>
    <dbReference type="NCBI Taxonomy" id="546871"/>
    <lineage>
        <taxon>Bacteria</taxon>
        <taxon>Bacillati</taxon>
        <taxon>Actinomycetota</taxon>
        <taxon>Actinomycetes</taxon>
        <taxon>Propionibacteriales</taxon>
        <taxon>Nocardioidaceae</taxon>
        <taxon>Friedmanniella</taxon>
    </lineage>
</organism>
<dbReference type="PROSITE" id="PS51664">
    <property type="entry name" value="YCAO"/>
    <property type="match status" value="1"/>
</dbReference>
<dbReference type="Proteomes" id="UP000199092">
    <property type="component" value="Chromosome I"/>
</dbReference>
<dbReference type="PANTHER" id="PTHR37809">
    <property type="entry name" value="RIBOSOMAL PROTEIN S12 METHYLTHIOTRANSFERASE ACCESSORY FACTOR YCAO"/>
    <property type="match status" value="1"/>
</dbReference>
<keyword evidence="3" id="KW-1185">Reference proteome</keyword>
<gene>
    <name evidence="2" type="ORF">SAMN04488543_2279</name>
</gene>
<dbReference type="GO" id="GO:0005840">
    <property type="term" value="C:ribosome"/>
    <property type="evidence" value="ECO:0007669"/>
    <property type="project" value="UniProtKB-KW"/>
</dbReference>
<dbReference type="InterPro" id="IPR003776">
    <property type="entry name" value="YcaO-like_dom"/>
</dbReference>
<keyword evidence="2" id="KW-0687">Ribonucleoprotein</keyword>